<proteinExistence type="predicted"/>
<organism evidence="2 3">
    <name type="scientific">Iris pallida</name>
    <name type="common">Sweet iris</name>
    <dbReference type="NCBI Taxonomy" id="29817"/>
    <lineage>
        <taxon>Eukaryota</taxon>
        <taxon>Viridiplantae</taxon>
        <taxon>Streptophyta</taxon>
        <taxon>Embryophyta</taxon>
        <taxon>Tracheophyta</taxon>
        <taxon>Spermatophyta</taxon>
        <taxon>Magnoliopsida</taxon>
        <taxon>Liliopsida</taxon>
        <taxon>Asparagales</taxon>
        <taxon>Iridaceae</taxon>
        <taxon>Iridoideae</taxon>
        <taxon>Irideae</taxon>
        <taxon>Iris</taxon>
    </lineage>
</organism>
<accession>A0AAX6DY27</accession>
<dbReference type="Proteomes" id="UP001140949">
    <property type="component" value="Unassembled WGS sequence"/>
</dbReference>
<reference evidence="2" key="2">
    <citation type="submission" date="2023-04" db="EMBL/GenBank/DDBJ databases">
        <authorList>
            <person name="Bruccoleri R.E."/>
            <person name="Oakeley E.J."/>
            <person name="Faust A.-M."/>
            <person name="Dessus-Babus S."/>
            <person name="Altorfer M."/>
            <person name="Burckhardt D."/>
            <person name="Oertli M."/>
            <person name="Naumann U."/>
            <person name="Petersen F."/>
            <person name="Wong J."/>
        </authorList>
    </citation>
    <scope>NUCLEOTIDE SEQUENCE</scope>
    <source>
        <strain evidence="2">GSM-AAB239-AS_SAM_17_03QT</strain>
        <tissue evidence="2">Leaf</tissue>
    </source>
</reference>
<feature type="region of interest" description="Disordered" evidence="1">
    <location>
        <begin position="110"/>
        <end position="135"/>
    </location>
</feature>
<name>A0AAX6DY27_IRIPA</name>
<evidence type="ECO:0000313" key="3">
    <source>
        <dbReference type="Proteomes" id="UP001140949"/>
    </source>
</evidence>
<dbReference type="EMBL" id="JANAVB010041219">
    <property type="protein sequence ID" value="KAJ6796738.1"/>
    <property type="molecule type" value="Genomic_DNA"/>
</dbReference>
<feature type="compositionally biased region" description="Basic and acidic residues" evidence="1">
    <location>
        <begin position="124"/>
        <end position="135"/>
    </location>
</feature>
<protein>
    <submittedName>
        <fullName evidence="2">Uncharacterized protein</fullName>
    </submittedName>
</protein>
<gene>
    <name evidence="2" type="ORF">M6B38_220015</name>
</gene>
<comment type="caution">
    <text evidence="2">The sequence shown here is derived from an EMBL/GenBank/DDBJ whole genome shotgun (WGS) entry which is preliminary data.</text>
</comment>
<keyword evidence="3" id="KW-1185">Reference proteome</keyword>
<evidence type="ECO:0000256" key="1">
    <source>
        <dbReference type="SAM" id="MobiDB-lite"/>
    </source>
</evidence>
<reference evidence="2" key="1">
    <citation type="journal article" date="2023" name="GigaByte">
        <title>Genome assembly of the bearded iris, Iris pallida Lam.</title>
        <authorList>
            <person name="Bruccoleri R.E."/>
            <person name="Oakeley E.J."/>
            <person name="Faust A.M.E."/>
            <person name="Altorfer M."/>
            <person name="Dessus-Babus S."/>
            <person name="Burckhardt D."/>
            <person name="Oertli M."/>
            <person name="Naumann U."/>
            <person name="Petersen F."/>
            <person name="Wong J."/>
        </authorList>
    </citation>
    <scope>NUCLEOTIDE SEQUENCE</scope>
    <source>
        <strain evidence="2">GSM-AAB239-AS_SAM_17_03QT</strain>
    </source>
</reference>
<dbReference type="AlphaFoldDB" id="A0AAX6DY27"/>
<sequence length="135" mass="14173">MSRKGCTKENFYKGKILSLQPAATMRLQISAAATMRLQIGAASPCASIQAHPAISSAAQLCASSPAMCIPSAKFFQPGSPRRAEPSYAPLFQPGSADKCFHKAFNPLAGTKEEKSTANAVARGGFERASKGEGRP</sequence>
<evidence type="ECO:0000313" key="2">
    <source>
        <dbReference type="EMBL" id="KAJ6796738.1"/>
    </source>
</evidence>